<dbReference type="PANTHER" id="PTHR11022">
    <property type="entry name" value="PEPTIDOGLYCAN RECOGNITION PROTEIN"/>
    <property type="match status" value="1"/>
</dbReference>
<dbReference type="OrthoDB" id="9805070at2"/>
<dbReference type="SMART" id="SM00701">
    <property type="entry name" value="PGRP"/>
    <property type="match status" value="1"/>
</dbReference>
<evidence type="ECO:0000259" key="6">
    <source>
        <dbReference type="SMART" id="SM00701"/>
    </source>
</evidence>
<evidence type="ECO:0000256" key="4">
    <source>
        <dbReference type="SAM" id="MobiDB-lite"/>
    </source>
</evidence>
<name>A0A162E799_9BACI</name>
<reference evidence="7" key="1">
    <citation type="submission" date="2016-02" db="EMBL/GenBank/DDBJ databases">
        <title>Genome sequence of Bacillus trypoxylicola KCTC 13244(T).</title>
        <authorList>
            <person name="Jeong H."/>
            <person name="Park S.-H."/>
            <person name="Choi S.-K."/>
        </authorList>
    </citation>
    <scope>NUCLEOTIDE SEQUENCE [LARGE SCALE GENOMIC DNA]</scope>
    <source>
        <strain evidence="7">KCTC 13244</strain>
    </source>
</reference>
<proteinExistence type="inferred from homology"/>
<dbReference type="Pfam" id="PF01510">
    <property type="entry name" value="Amidase_2"/>
    <property type="match status" value="1"/>
</dbReference>
<gene>
    <name evidence="7" type="ORF">AZF04_04000</name>
</gene>
<accession>A0A162E799</accession>
<evidence type="ECO:0000313" key="7">
    <source>
        <dbReference type="EMBL" id="KYG31946.1"/>
    </source>
</evidence>
<feature type="region of interest" description="Disordered" evidence="4">
    <location>
        <begin position="157"/>
        <end position="176"/>
    </location>
</feature>
<evidence type="ECO:0000259" key="5">
    <source>
        <dbReference type="SMART" id="SM00644"/>
    </source>
</evidence>
<dbReference type="InterPro" id="IPR036366">
    <property type="entry name" value="PGBDSf"/>
</dbReference>
<organism evidence="7 8">
    <name type="scientific">Alkalihalobacillus trypoxylicola</name>
    <dbReference type="NCBI Taxonomy" id="519424"/>
    <lineage>
        <taxon>Bacteria</taxon>
        <taxon>Bacillati</taxon>
        <taxon>Bacillota</taxon>
        <taxon>Bacilli</taxon>
        <taxon>Bacillales</taxon>
        <taxon>Bacillaceae</taxon>
        <taxon>Alkalihalobacillus</taxon>
    </lineage>
</organism>
<dbReference type="EMBL" id="LTAO01000012">
    <property type="protein sequence ID" value="KYG31946.1"/>
    <property type="molecule type" value="Genomic_DNA"/>
</dbReference>
<dbReference type="SUPFAM" id="SSF55846">
    <property type="entry name" value="N-acetylmuramoyl-L-alanine amidase-like"/>
    <property type="match status" value="1"/>
</dbReference>
<dbReference type="InterPro" id="IPR002477">
    <property type="entry name" value="Peptidoglycan-bd-like"/>
</dbReference>
<evidence type="ECO:0000313" key="8">
    <source>
        <dbReference type="Proteomes" id="UP000075806"/>
    </source>
</evidence>
<dbReference type="CDD" id="cd06583">
    <property type="entry name" value="PGRP"/>
    <property type="match status" value="1"/>
</dbReference>
<feature type="domain" description="Peptidoglycan recognition protein family" evidence="6">
    <location>
        <begin position="5"/>
        <end position="137"/>
    </location>
</feature>
<dbReference type="Gene3D" id="1.10.101.10">
    <property type="entry name" value="PGBD-like superfamily/PGBD"/>
    <property type="match status" value="2"/>
</dbReference>
<evidence type="ECO:0000256" key="3">
    <source>
        <dbReference type="ARBA" id="ARBA00032390"/>
    </source>
</evidence>
<dbReference type="InterPro" id="IPR036365">
    <property type="entry name" value="PGBD-like_sf"/>
</dbReference>
<dbReference type="Proteomes" id="UP000075806">
    <property type="component" value="Unassembled WGS sequence"/>
</dbReference>
<comment type="caution">
    <text evidence="7">The sequence shown here is derived from an EMBL/GenBank/DDBJ whole genome shotgun (WGS) entry which is preliminary data.</text>
</comment>
<dbReference type="RefSeq" id="WP_061948302.1">
    <property type="nucleotide sequence ID" value="NZ_LTAO01000012.1"/>
</dbReference>
<dbReference type="AlphaFoldDB" id="A0A162E799"/>
<dbReference type="PANTHER" id="PTHR11022:SF41">
    <property type="entry name" value="PEPTIDOGLYCAN-RECOGNITION PROTEIN LC-RELATED"/>
    <property type="match status" value="1"/>
</dbReference>
<dbReference type="GO" id="GO:0008745">
    <property type="term" value="F:N-acetylmuramoyl-L-alanine amidase activity"/>
    <property type="evidence" value="ECO:0007669"/>
    <property type="project" value="InterPro"/>
</dbReference>
<comment type="similarity">
    <text evidence="1">Belongs to the N-acetylmuramoyl-L-alanine amidase 2 family.</text>
</comment>
<dbReference type="InterPro" id="IPR036505">
    <property type="entry name" value="Amidase/PGRP_sf"/>
</dbReference>
<evidence type="ECO:0000256" key="2">
    <source>
        <dbReference type="ARBA" id="ARBA00030881"/>
    </source>
</evidence>
<dbReference type="GO" id="GO:0008270">
    <property type="term" value="F:zinc ion binding"/>
    <property type="evidence" value="ECO:0007669"/>
    <property type="project" value="InterPro"/>
</dbReference>
<dbReference type="InterPro" id="IPR015510">
    <property type="entry name" value="PGRP"/>
</dbReference>
<evidence type="ECO:0000256" key="1">
    <source>
        <dbReference type="ARBA" id="ARBA00007553"/>
    </source>
</evidence>
<sequence>MSNKPTILQTDLRFNGTLTPLQRNRITKLVQHHMASQTWDINQVHAFHRDSNRWAGIGYNWWIAFDGTIYQGRGWHVGAHVSGFNSTTLGIGYQGDFTKQAMTEAQVEAGAALNAWLMSECPNVRSVADIIGHRDLAPTICPGPNFRMDDLKNAVNQPNVQNPVVTPTPPKTGGTQVVTTPTIRRGSNGAAVGRMQNRLMTHGYSLPRFGADNDFGAETENAVRAFQRDKGLTVDGIVGPKTWAELNKAPSNQPKYSRLLRIASPMMRGEDVRAVQRKVGVNADGIYGPQTERAVRSYQATHNLAVDGMVGPQTWVHMFR</sequence>
<dbReference type="InterPro" id="IPR006619">
    <property type="entry name" value="PGRP_domain_met/bac"/>
</dbReference>
<dbReference type="GO" id="GO:0009253">
    <property type="term" value="P:peptidoglycan catabolic process"/>
    <property type="evidence" value="ECO:0007669"/>
    <property type="project" value="InterPro"/>
</dbReference>
<dbReference type="InterPro" id="IPR002502">
    <property type="entry name" value="Amidase_domain"/>
</dbReference>
<feature type="domain" description="N-acetylmuramoyl-L-alanine amidase" evidence="5">
    <location>
        <begin position="16"/>
        <end position="143"/>
    </location>
</feature>
<dbReference type="SUPFAM" id="SSF47090">
    <property type="entry name" value="PGBD-like"/>
    <property type="match status" value="2"/>
</dbReference>
<dbReference type="Pfam" id="PF01471">
    <property type="entry name" value="PG_binding_1"/>
    <property type="match status" value="2"/>
</dbReference>
<dbReference type="STRING" id="519424.AZF04_04000"/>
<dbReference type="SMART" id="SM00644">
    <property type="entry name" value="Ami_2"/>
    <property type="match status" value="1"/>
</dbReference>
<keyword evidence="8" id="KW-1185">Reference proteome</keyword>
<dbReference type="Gene3D" id="3.40.80.10">
    <property type="entry name" value="Peptidoglycan recognition protein-like"/>
    <property type="match status" value="1"/>
</dbReference>
<protein>
    <recommendedName>
        <fullName evidence="3">Autolysin</fullName>
    </recommendedName>
    <alternativeName>
        <fullName evidence="2">Cell wall hydrolase</fullName>
    </alternativeName>
</protein>